<gene>
    <name evidence="1" type="ORF">A3J13_01110</name>
</gene>
<protein>
    <submittedName>
        <fullName evidence="1">Uncharacterized protein</fullName>
    </submittedName>
</protein>
<sequence>MSIESMEDLINRAERLQAIRGKVLGFSEKLGTAEGPASLEYHQLTGKSQIDSMLKVGSMREKMATLAIPKVEERLGKTIVQISERIEDSLDERFGIHQIKEFVEKGYLPEEDLAAAKKAAQVFKEENQGNSFIEFARSLIHPSEAATDVKTDEKDEHVPVVNSEIVVKATGQVGQIKDLIKEGNLDPPILNRVNEALAALGGNIEINEEVAALLRKFDKDMEGVEFTDQELALIAIVKEAMTSSRGAKMVDLAAHWIDDADLEHKRDRAGKALKYLNAKLSKRHWEVFNENKNKGKGAEANYILKDNTPVKLEFIDATHILFNGELVSLTERQMNFMKAMSGMIGEEIKSSQASLDTLGSSDTTTTGFRALVRAMMTKLNIPDKKEFVVYSGRQAKNSWVKLQGVEVIGPK</sequence>
<proteinExistence type="predicted"/>
<dbReference type="Proteomes" id="UP000183317">
    <property type="component" value="Unassembled WGS sequence"/>
</dbReference>
<dbReference type="EMBL" id="MFDU01000048">
    <property type="protein sequence ID" value="OGE64078.1"/>
    <property type="molecule type" value="Genomic_DNA"/>
</dbReference>
<comment type="caution">
    <text evidence="1">The sequence shown here is derived from an EMBL/GenBank/DDBJ whole genome shotgun (WGS) entry which is preliminary data.</text>
</comment>
<reference evidence="1 2" key="1">
    <citation type="journal article" date="2016" name="Nat. Commun.">
        <title>Thousands of microbial genomes shed light on interconnected biogeochemical processes in an aquifer system.</title>
        <authorList>
            <person name="Anantharaman K."/>
            <person name="Brown C.T."/>
            <person name="Hug L.A."/>
            <person name="Sharon I."/>
            <person name="Castelle C.J."/>
            <person name="Probst A.J."/>
            <person name="Thomas B.C."/>
            <person name="Singh A."/>
            <person name="Wilkins M.J."/>
            <person name="Karaoz U."/>
            <person name="Brodie E.L."/>
            <person name="Williams K.H."/>
            <person name="Hubbard S.S."/>
            <person name="Banfield J.F."/>
        </authorList>
    </citation>
    <scope>NUCLEOTIDE SEQUENCE [LARGE SCALE GENOMIC DNA]</scope>
</reference>
<dbReference type="AlphaFoldDB" id="A0A1F5MFE0"/>
<evidence type="ECO:0000313" key="2">
    <source>
        <dbReference type="Proteomes" id="UP000183317"/>
    </source>
</evidence>
<evidence type="ECO:0000313" key="1">
    <source>
        <dbReference type="EMBL" id="OGE64078.1"/>
    </source>
</evidence>
<accession>A0A1F5MFE0</accession>
<name>A0A1F5MFE0_9BACT</name>
<organism evidence="1 2">
    <name type="scientific">Candidatus Daviesbacteria bacterium RIFCSPLOWO2_02_FULL_36_8</name>
    <dbReference type="NCBI Taxonomy" id="1797793"/>
    <lineage>
        <taxon>Bacteria</taxon>
        <taxon>Candidatus Daviesiibacteriota</taxon>
    </lineage>
</organism>